<dbReference type="Gene3D" id="3.90.1580.10">
    <property type="entry name" value="paralog of FGE (formylglycine-generating enzyme)"/>
    <property type="match status" value="1"/>
</dbReference>
<proteinExistence type="predicted"/>
<evidence type="ECO:0000259" key="2">
    <source>
        <dbReference type="Pfam" id="PF13088"/>
    </source>
</evidence>
<gene>
    <name evidence="3" type="ORF">M0L20_22460</name>
</gene>
<dbReference type="CDD" id="cd15482">
    <property type="entry name" value="Sialidase_non-viral"/>
    <property type="match status" value="1"/>
</dbReference>
<name>A0ABT0HSN2_9BACT</name>
<comment type="caution">
    <text evidence="3">The sequence shown here is derived from an EMBL/GenBank/DDBJ whole genome shotgun (WGS) entry which is preliminary data.</text>
</comment>
<sequence length="677" mass="75066">MRARLIGLLLLYWPLMTSWAQEKNSIGMQLIPVKAGKFYMGSEREGKDYDESPVHQVSLSKPFLMSATEVTNAQYEAFDAAHKKVRGKNGFSTQDDEAVVFVSYQDAIAFCDWLTKKEGKPYRLPTEAEWEYACRAGTVSDFWTGSSLPKLYQKNQSTNRNTAVVSLKVAQTPANPWGLYDMHGNAEELCLDWYGPYEPAPAIDPVGRASGLYRISRGGSFGTPVSFLRSANRSAMIPEDKNWLVGFRVVQAPLPTSKPLPTVKPPAYASSISQQRYNWKPIDASKPIFREPQRYVNKPDCTHPVPFYSHNHQPAITWCPNGDLLSIWFSTDEESGREMTVLTSRLRAGATRWDEPAEFFKVPDRNMTGASLLHDGKGTIYHMNGVETDGDWQDLAMVLRTSNDNGASWTTPRLVNPEHTKRNQVIAGLNQTKEGWLIQPADADPGPSGGTAIHVSKDQGKTWTNPYTGTETPSFGAGETGGLIAGIHAGVVQLKNGDLLALGRKNDIKAADSSDLRMPLSRSTDMGKTWTYSASPFPPVWSGQRLVLTRLNEGALLMISFTHHPDERAEKLAGMPFKLADGNQYKGYGMYAAVSFDEGKTWPVVKLVTDGKDRYLNGGAWTGAFEMDQTHAEPKGYLAITQTPDNVIHLLSSSLHYQFNLAWLNERPTIVTASKNN</sequence>
<dbReference type="SUPFAM" id="SSF56436">
    <property type="entry name" value="C-type lectin-like"/>
    <property type="match status" value="1"/>
</dbReference>
<evidence type="ECO:0000313" key="4">
    <source>
        <dbReference type="Proteomes" id="UP001202180"/>
    </source>
</evidence>
<organism evidence="3 4">
    <name type="scientific">Spirosoma liriopis</name>
    <dbReference type="NCBI Taxonomy" id="2937440"/>
    <lineage>
        <taxon>Bacteria</taxon>
        <taxon>Pseudomonadati</taxon>
        <taxon>Bacteroidota</taxon>
        <taxon>Cytophagia</taxon>
        <taxon>Cytophagales</taxon>
        <taxon>Cytophagaceae</taxon>
        <taxon>Spirosoma</taxon>
    </lineage>
</organism>
<dbReference type="InterPro" id="IPR036278">
    <property type="entry name" value="Sialidase_sf"/>
</dbReference>
<dbReference type="InterPro" id="IPR051043">
    <property type="entry name" value="Sulfatase_Mod_Factor_Kinase"/>
</dbReference>
<dbReference type="InterPro" id="IPR016187">
    <property type="entry name" value="CTDL_fold"/>
</dbReference>
<dbReference type="Proteomes" id="UP001202180">
    <property type="component" value="Unassembled WGS sequence"/>
</dbReference>
<dbReference type="Gene3D" id="2.120.10.10">
    <property type="match status" value="1"/>
</dbReference>
<feature type="domain" description="Sulfatase-modifying factor enzyme-like" evidence="1">
    <location>
        <begin position="29"/>
        <end position="250"/>
    </location>
</feature>
<dbReference type="EMBL" id="JALPRF010000004">
    <property type="protein sequence ID" value="MCK8494648.1"/>
    <property type="molecule type" value="Genomic_DNA"/>
</dbReference>
<dbReference type="PANTHER" id="PTHR23150:SF19">
    <property type="entry name" value="FORMYLGLYCINE-GENERATING ENZYME"/>
    <property type="match status" value="1"/>
</dbReference>
<dbReference type="InterPro" id="IPR042095">
    <property type="entry name" value="SUMF_sf"/>
</dbReference>
<dbReference type="InterPro" id="IPR005532">
    <property type="entry name" value="SUMF_dom"/>
</dbReference>
<reference evidence="3 4" key="1">
    <citation type="submission" date="2022-04" db="EMBL/GenBank/DDBJ databases">
        <title>Spirosoma sp. strain RP8 genome sequencing and assembly.</title>
        <authorList>
            <person name="Jung Y."/>
        </authorList>
    </citation>
    <scope>NUCLEOTIDE SEQUENCE [LARGE SCALE GENOMIC DNA]</scope>
    <source>
        <strain evidence="3 4">RP8</strain>
    </source>
</reference>
<keyword evidence="4" id="KW-1185">Reference proteome</keyword>
<protein>
    <submittedName>
        <fullName evidence="3">SUMF1/EgtB/PvdO family nonheme iron enzyme</fullName>
    </submittedName>
</protein>
<feature type="domain" description="Sialidase" evidence="2">
    <location>
        <begin position="322"/>
        <end position="624"/>
    </location>
</feature>
<dbReference type="PANTHER" id="PTHR23150">
    <property type="entry name" value="SULFATASE MODIFYING FACTOR 1, 2"/>
    <property type="match status" value="1"/>
</dbReference>
<evidence type="ECO:0000259" key="1">
    <source>
        <dbReference type="Pfam" id="PF03781"/>
    </source>
</evidence>
<dbReference type="Pfam" id="PF03781">
    <property type="entry name" value="FGE-sulfatase"/>
    <property type="match status" value="1"/>
</dbReference>
<accession>A0ABT0HSN2</accession>
<dbReference type="SUPFAM" id="SSF50939">
    <property type="entry name" value="Sialidases"/>
    <property type="match status" value="1"/>
</dbReference>
<dbReference type="InterPro" id="IPR011040">
    <property type="entry name" value="Sialidase"/>
</dbReference>
<evidence type="ECO:0000313" key="3">
    <source>
        <dbReference type="EMBL" id="MCK8494648.1"/>
    </source>
</evidence>
<dbReference type="RefSeq" id="WP_248479213.1">
    <property type="nucleotide sequence ID" value="NZ_JALPRF010000004.1"/>
</dbReference>
<dbReference type="Pfam" id="PF13088">
    <property type="entry name" value="BNR_2"/>
    <property type="match status" value="1"/>
</dbReference>